<dbReference type="SMART" id="SM00347">
    <property type="entry name" value="HTH_MARR"/>
    <property type="match status" value="1"/>
</dbReference>
<dbReference type="Pfam" id="PF01047">
    <property type="entry name" value="MarR"/>
    <property type="match status" value="1"/>
</dbReference>
<reference evidence="2" key="1">
    <citation type="submission" date="2020-08" db="EMBL/GenBank/DDBJ databases">
        <title>Genome public.</title>
        <authorList>
            <person name="Liu C."/>
            <person name="Sun Q."/>
        </authorList>
    </citation>
    <scope>NUCLEOTIDE SEQUENCE</scope>
    <source>
        <strain evidence="2">BX8</strain>
    </source>
</reference>
<dbReference type="InterPro" id="IPR039422">
    <property type="entry name" value="MarR/SlyA-like"/>
</dbReference>
<dbReference type="GO" id="GO:0003700">
    <property type="term" value="F:DNA-binding transcription factor activity"/>
    <property type="evidence" value="ECO:0007669"/>
    <property type="project" value="InterPro"/>
</dbReference>
<dbReference type="EMBL" id="JACONZ010000001">
    <property type="protein sequence ID" value="MBC5580481.1"/>
    <property type="molecule type" value="Genomic_DNA"/>
</dbReference>
<dbReference type="PANTHER" id="PTHR33164:SF43">
    <property type="entry name" value="HTH-TYPE TRANSCRIPTIONAL REPRESSOR YETL"/>
    <property type="match status" value="1"/>
</dbReference>
<dbReference type="PANTHER" id="PTHR33164">
    <property type="entry name" value="TRANSCRIPTIONAL REGULATOR, MARR FAMILY"/>
    <property type="match status" value="1"/>
</dbReference>
<dbReference type="AlphaFoldDB" id="A0A923I805"/>
<sequence length="164" mass="19070">MPLHWMGPYREVVRALIRYANLYSHFQPEKRTDGAAIPLSAQEWQTLECIYEFEDQFYNMAALADKLGIPASNFSKYVKTLESHGLIDRYRIKDNRKSIILKLSPAGKEFYLKRIQLIKEEWASIFPLLDDLSAEEISAFVAFITEFGKVMDPNIPNRSHLQKL</sequence>
<evidence type="ECO:0000313" key="3">
    <source>
        <dbReference type="Proteomes" id="UP000659630"/>
    </source>
</evidence>
<name>A0A923I805_9FIRM</name>
<feature type="domain" description="HTH marR-type" evidence="1">
    <location>
        <begin position="9"/>
        <end position="149"/>
    </location>
</feature>
<comment type="caution">
    <text evidence="2">The sequence shown here is derived from an EMBL/GenBank/DDBJ whole genome shotgun (WGS) entry which is preliminary data.</text>
</comment>
<dbReference type="Gene3D" id="1.10.10.10">
    <property type="entry name" value="Winged helix-like DNA-binding domain superfamily/Winged helix DNA-binding domain"/>
    <property type="match status" value="1"/>
</dbReference>
<evidence type="ECO:0000259" key="1">
    <source>
        <dbReference type="PROSITE" id="PS50995"/>
    </source>
</evidence>
<dbReference type="InterPro" id="IPR036388">
    <property type="entry name" value="WH-like_DNA-bd_sf"/>
</dbReference>
<dbReference type="InterPro" id="IPR036390">
    <property type="entry name" value="WH_DNA-bd_sf"/>
</dbReference>
<protein>
    <submittedName>
        <fullName evidence="2">MarR family transcriptional regulator</fullName>
    </submittedName>
</protein>
<dbReference type="Proteomes" id="UP000659630">
    <property type="component" value="Unassembled WGS sequence"/>
</dbReference>
<accession>A0A923I805</accession>
<organism evidence="2 3">
    <name type="scientific">Anaerofilum hominis</name>
    <dbReference type="NCBI Taxonomy" id="2763016"/>
    <lineage>
        <taxon>Bacteria</taxon>
        <taxon>Bacillati</taxon>
        <taxon>Bacillota</taxon>
        <taxon>Clostridia</taxon>
        <taxon>Eubacteriales</taxon>
        <taxon>Oscillospiraceae</taxon>
        <taxon>Anaerofilum</taxon>
    </lineage>
</organism>
<evidence type="ECO:0000313" key="2">
    <source>
        <dbReference type="EMBL" id="MBC5580481.1"/>
    </source>
</evidence>
<dbReference type="GO" id="GO:0006950">
    <property type="term" value="P:response to stress"/>
    <property type="evidence" value="ECO:0007669"/>
    <property type="project" value="TreeGrafter"/>
</dbReference>
<dbReference type="PROSITE" id="PS50995">
    <property type="entry name" value="HTH_MARR_2"/>
    <property type="match status" value="1"/>
</dbReference>
<gene>
    <name evidence="2" type="ORF">H8S23_03080</name>
</gene>
<dbReference type="RefSeq" id="WP_186886831.1">
    <property type="nucleotide sequence ID" value="NZ_JACONZ010000001.1"/>
</dbReference>
<dbReference type="InterPro" id="IPR000835">
    <property type="entry name" value="HTH_MarR-typ"/>
</dbReference>
<keyword evidence="3" id="KW-1185">Reference proteome</keyword>
<proteinExistence type="predicted"/>
<dbReference type="SUPFAM" id="SSF46785">
    <property type="entry name" value="Winged helix' DNA-binding domain"/>
    <property type="match status" value="1"/>
</dbReference>